<dbReference type="RefSeq" id="WP_144840413.1">
    <property type="nucleotide sequence ID" value="NZ_JBHTKI010000003.1"/>
</dbReference>
<feature type="transmembrane region" description="Helical" evidence="1">
    <location>
        <begin position="6"/>
        <end position="25"/>
    </location>
</feature>
<evidence type="ECO:0008006" key="4">
    <source>
        <dbReference type="Google" id="ProtNLM"/>
    </source>
</evidence>
<gene>
    <name evidence="2" type="ORF">ACFQ1X_01745</name>
</gene>
<evidence type="ECO:0000313" key="2">
    <source>
        <dbReference type="EMBL" id="MFD1030161.1"/>
    </source>
</evidence>
<proteinExistence type="predicted"/>
<evidence type="ECO:0000313" key="3">
    <source>
        <dbReference type="Proteomes" id="UP001597109"/>
    </source>
</evidence>
<organism evidence="2 3">
    <name type="scientific">Metaplanococcus flavidus</name>
    <dbReference type="NCBI Taxonomy" id="569883"/>
    <lineage>
        <taxon>Bacteria</taxon>
        <taxon>Bacillati</taxon>
        <taxon>Bacillota</taxon>
        <taxon>Bacilli</taxon>
        <taxon>Bacillales</taxon>
        <taxon>Caryophanaceae</taxon>
        <taxon>Metaplanococcus</taxon>
    </lineage>
</organism>
<keyword evidence="1" id="KW-0472">Membrane</keyword>
<keyword evidence="1" id="KW-0812">Transmembrane</keyword>
<keyword evidence="1" id="KW-1133">Transmembrane helix</keyword>
<dbReference type="Proteomes" id="UP001597109">
    <property type="component" value="Unassembled WGS sequence"/>
</dbReference>
<evidence type="ECO:0000256" key="1">
    <source>
        <dbReference type="SAM" id="Phobius"/>
    </source>
</evidence>
<accession>A0ABW3L8X9</accession>
<feature type="transmembrane region" description="Helical" evidence="1">
    <location>
        <begin position="90"/>
        <end position="109"/>
    </location>
</feature>
<name>A0ABW3L8X9_9BACL</name>
<keyword evidence="3" id="KW-1185">Reference proteome</keyword>
<dbReference type="EMBL" id="JBHTKI010000003">
    <property type="protein sequence ID" value="MFD1030161.1"/>
    <property type="molecule type" value="Genomic_DNA"/>
</dbReference>
<feature type="transmembrane region" description="Helical" evidence="1">
    <location>
        <begin position="46"/>
        <end position="75"/>
    </location>
</feature>
<comment type="caution">
    <text evidence="2">The sequence shown here is derived from an EMBL/GenBank/DDBJ whole genome shotgun (WGS) entry which is preliminary data.</text>
</comment>
<protein>
    <recommendedName>
        <fullName evidence="4">DUF4234 domain-containing protein</fullName>
    </recommendedName>
</protein>
<sequence length="123" mass="13650">MVDIVGWIFVALTIVGFGYALVWQVRDTLKVKRSTEGNTKADKRRLAGHYLMVASLAGFYVSYLVNVSVGLMVYIRPETVQPALINSNTSGFACFAFLAVFLIAMFWVVPKEETAAPLLKSRI</sequence>
<reference evidence="3" key="1">
    <citation type="journal article" date="2019" name="Int. J. Syst. Evol. Microbiol.">
        <title>The Global Catalogue of Microorganisms (GCM) 10K type strain sequencing project: providing services to taxonomists for standard genome sequencing and annotation.</title>
        <authorList>
            <consortium name="The Broad Institute Genomics Platform"/>
            <consortium name="The Broad Institute Genome Sequencing Center for Infectious Disease"/>
            <person name="Wu L."/>
            <person name="Ma J."/>
        </authorList>
    </citation>
    <scope>NUCLEOTIDE SEQUENCE [LARGE SCALE GENOMIC DNA]</scope>
    <source>
        <strain evidence="3">CCUG 56756</strain>
    </source>
</reference>